<gene>
    <name evidence="2" type="ORF">Fcan01_08361</name>
</gene>
<dbReference type="Gene3D" id="1.20.58.80">
    <property type="entry name" value="Phosphotransferase system, lactose/cellobiose-type IIA subunit"/>
    <property type="match status" value="1"/>
</dbReference>
<evidence type="ECO:0000313" key="2">
    <source>
        <dbReference type="EMBL" id="OXA56995.1"/>
    </source>
</evidence>
<accession>A0A226EH79</accession>
<dbReference type="STRING" id="158441.A0A226EH79"/>
<dbReference type="AlphaFoldDB" id="A0A226EH79"/>
<protein>
    <submittedName>
        <fullName evidence="2">MIT domain-containing protein 1</fullName>
    </submittedName>
</protein>
<dbReference type="OrthoDB" id="19553at2759"/>
<dbReference type="EMBL" id="LNIX01000003">
    <property type="protein sequence ID" value="OXA56995.1"/>
    <property type="molecule type" value="Genomic_DNA"/>
</dbReference>
<dbReference type="InterPro" id="IPR038113">
    <property type="entry name" value="MITD1_C_sf"/>
</dbReference>
<dbReference type="PANTHER" id="PTHR21222:SF1">
    <property type="entry name" value="MIT DOMAIN-CONTAINING PROTEIN 1"/>
    <property type="match status" value="1"/>
</dbReference>
<dbReference type="Gene3D" id="3.30.870.30">
    <property type="entry name" value="MITD, C-terminal phospholipase D-like domain"/>
    <property type="match status" value="1"/>
</dbReference>
<name>A0A226EH79_FOLCA</name>
<dbReference type="PANTHER" id="PTHR21222">
    <property type="entry name" value="MIT DOMAIN-CONTAINING PROTEIN 1"/>
    <property type="match status" value="1"/>
</dbReference>
<proteinExistence type="predicted"/>
<reference evidence="2 3" key="1">
    <citation type="submission" date="2015-12" db="EMBL/GenBank/DDBJ databases">
        <title>The genome of Folsomia candida.</title>
        <authorList>
            <person name="Faddeeva A."/>
            <person name="Derks M.F."/>
            <person name="Anvar Y."/>
            <person name="Smit S."/>
            <person name="Van Straalen N."/>
            <person name="Roelofs D."/>
        </authorList>
    </citation>
    <scope>NUCLEOTIDE SEQUENCE [LARGE SCALE GENOMIC DNA]</scope>
    <source>
        <strain evidence="2 3">VU population</strain>
        <tissue evidence="2">Whole body</tissue>
    </source>
</reference>
<dbReference type="SUPFAM" id="SSF116846">
    <property type="entry name" value="MIT domain"/>
    <property type="match status" value="1"/>
</dbReference>
<comment type="caution">
    <text evidence="2">The sequence shown here is derived from an EMBL/GenBank/DDBJ whole genome shotgun (WGS) entry which is preliminary data.</text>
</comment>
<evidence type="ECO:0000313" key="3">
    <source>
        <dbReference type="Proteomes" id="UP000198287"/>
    </source>
</evidence>
<keyword evidence="3" id="KW-1185">Reference proteome</keyword>
<evidence type="ECO:0000259" key="1">
    <source>
        <dbReference type="SMART" id="SM00745"/>
    </source>
</evidence>
<dbReference type="InterPro" id="IPR036181">
    <property type="entry name" value="MIT_dom_sf"/>
</dbReference>
<sequence>MMDGLSVATSILTRAVTLDTNQRFTESLVCYQEGINVLIETLKTVPNDDPKKNKIRLKTEEYMSRAEKVKQHIEELKNTGNYREQIQVPEDSIGFSYRSVLHRFLNEDVKSVEIDDPYVRSPHQCDNFVRFLELCIQSCSKLRVVKLVTGRDGNNPTDQVKRLETIQDSLQKISKKSNKDQVRLFIEYSDSLHDREIRLDNGWVIKIGRGLDYFKQLDRFHIGFTDFDFRPCRSTTIDVFHKKELQQIK</sequence>
<dbReference type="Pfam" id="PF04212">
    <property type="entry name" value="MIT"/>
    <property type="match status" value="1"/>
</dbReference>
<organism evidence="2 3">
    <name type="scientific">Folsomia candida</name>
    <name type="common">Springtail</name>
    <dbReference type="NCBI Taxonomy" id="158441"/>
    <lineage>
        <taxon>Eukaryota</taxon>
        <taxon>Metazoa</taxon>
        <taxon>Ecdysozoa</taxon>
        <taxon>Arthropoda</taxon>
        <taxon>Hexapoda</taxon>
        <taxon>Collembola</taxon>
        <taxon>Entomobryomorpha</taxon>
        <taxon>Isotomoidea</taxon>
        <taxon>Isotomidae</taxon>
        <taxon>Proisotominae</taxon>
        <taxon>Folsomia</taxon>
    </lineage>
</organism>
<dbReference type="Proteomes" id="UP000198287">
    <property type="component" value="Unassembled WGS sequence"/>
</dbReference>
<dbReference type="InterPro" id="IPR007330">
    <property type="entry name" value="MIT_dom"/>
</dbReference>
<feature type="domain" description="MIT" evidence="1">
    <location>
        <begin position="1"/>
        <end position="78"/>
    </location>
</feature>
<dbReference type="Pfam" id="PF16565">
    <property type="entry name" value="MIT_C"/>
    <property type="match status" value="1"/>
</dbReference>
<dbReference type="InterPro" id="IPR052817">
    <property type="entry name" value="MIT_domain_contain_protein1"/>
</dbReference>
<dbReference type="SMART" id="SM00745">
    <property type="entry name" value="MIT"/>
    <property type="match status" value="1"/>
</dbReference>
<dbReference type="InterPro" id="IPR032341">
    <property type="entry name" value="MITD1_C"/>
</dbReference>
<dbReference type="OMA" id="FYKASNP"/>